<organism evidence="1 2">
    <name type="scientific">Camellia lanceoleosa</name>
    <dbReference type="NCBI Taxonomy" id="1840588"/>
    <lineage>
        <taxon>Eukaryota</taxon>
        <taxon>Viridiplantae</taxon>
        <taxon>Streptophyta</taxon>
        <taxon>Embryophyta</taxon>
        <taxon>Tracheophyta</taxon>
        <taxon>Spermatophyta</taxon>
        <taxon>Magnoliopsida</taxon>
        <taxon>eudicotyledons</taxon>
        <taxon>Gunneridae</taxon>
        <taxon>Pentapetalae</taxon>
        <taxon>asterids</taxon>
        <taxon>Ericales</taxon>
        <taxon>Theaceae</taxon>
        <taxon>Camellia</taxon>
    </lineage>
</organism>
<name>A0ACC0J6H4_9ERIC</name>
<dbReference type="Proteomes" id="UP001060215">
    <property type="component" value="Chromosome 1"/>
</dbReference>
<comment type="caution">
    <text evidence="1">The sequence shown here is derived from an EMBL/GenBank/DDBJ whole genome shotgun (WGS) entry which is preliminary data.</text>
</comment>
<protein>
    <submittedName>
        <fullName evidence="1">Uncharacterized protein</fullName>
    </submittedName>
</protein>
<evidence type="ECO:0000313" key="1">
    <source>
        <dbReference type="EMBL" id="KAI8032411.1"/>
    </source>
</evidence>
<sequence>MVGETAGGTDGRPTAQDLSTAAGKTIAQPEDEANGQTEEETDLLERHLRKNGHPSGNNPRFSSFKEALASPFPSDVIPTPFPPGTVTTNPLSEEVDDPSAPLDDCELPCITFSQEELTRIRDPWNQSLIVKLMGRNVSYSLLMNRINSLWKPSGPIHGIDLGNHYYLIKFHLESDLHKVLNDGPWFIGANFLALQKWEPEFHSNRASMSTTVIWARLQGLPIEYYDRSTLQRLGNLLGTLLKIDVHTENGNRGRFARLCIQVDLSKPLISKIKVGSFIQQVSYEGITSVCFDCGRMGHKRGDCKIPNSTSTSAPITVQTPHEQDDDQPFGSWMLVERKKPQKKNLTVRRVVGTKGVQNQGQNRDSLHGNEGQKVWQQKVPQKMSQPLASLGPTSTTPISNPFQTLSDCTTVDQPSSSVDPSCPPTPPSTTSPNLSKHALPFTSFLPSLSLPTPLISASSLSQNSAQVIPSDLLNSAHPATPAMDLPSSLNPLAPVFTPTPTPNSPNQTHASPSQPHTDPKETIGHTPLLNSTPDLAILFALPTDSQSQQKFGT</sequence>
<keyword evidence="2" id="KW-1185">Reference proteome</keyword>
<evidence type="ECO:0000313" key="2">
    <source>
        <dbReference type="Proteomes" id="UP001060215"/>
    </source>
</evidence>
<reference evidence="1 2" key="1">
    <citation type="journal article" date="2022" name="Plant J.">
        <title>Chromosome-level genome of Camellia lanceoleosa provides a valuable resource for understanding genome evolution and self-incompatibility.</title>
        <authorList>
            <person name="Gong W."/>
            <person name="Xiao S."/>
            <person name="Wang L."/>
            <person name="Liao Z."/>
            <person name="Chang Y."/>
            <person name="Mo W."/>
            <person name="Hu G."/>
            <person name="Li W."/>
            <person name="Zhao G."/>
            <person name="Zhu H."/>
            <person name="Hu X."/>
            <person name="Ji K."/>
            <person name="Xiang X."/>
            <person name="Song Q."/>
            <person name="Yuan D."/>
            <person name="Jin S."/>
            <person name="Zhang L."/>
        </authorList>
    </citation>
    <scope>NUCLEOTIDE SEQUENCE [LARGE SCALE GENOMIC DNA]</scope>
    <source>
        <strain evidence="1">SQ_2022a</strain>
    </source>
</reference>
<gene>
    <name evidence="1" type="ORF">LOK49_LG01G02263</name>
</gene>
<proteinExistence type="predicted"/>
<dbReference type="EMBL" id="CM045758">
    <property type="protein sequence ID" value="KAI8032411.1"/>
    <property type="molecule type" value="Genomic_DNA"/>
</dbReference>
<accession>A0ACC0J6H4</accession>